<dbReference type="InterPro" id="IPR036721">
    <property type="entry name" value="RCK_C_sf"/>
</dbReference>
<feature type="domain" description="RCK C-terminal" evidence="8">
    <location>
        <begin position="368"/>
        <end position="451"/>
    </location>
</feature>
<dbReference type="Gene3D" id="3.30.70.1450">
    <property type="entry name" value="Regulator of K+ conductance, C-terminal domain"/>
    <property type="match status" value="2"/>
</dbReference>
<sequence>MKIIIVGCGKVGTSLAERLSVEDHDLVMVDLSEQKVEEVSNRYDAMGIVGNGASFNVQQEAGVDTADLFIAVTGEDELNLLCCLMAKKNAKCHTIARVRNPLYNKEIRFIREQLGISMIINPELTTAREILKVLKFPSAIKIDTFAKGRVELLHFRIKPEMGFDGKTIMELMGRLKTDVLICAVERDSEVVIPNGSFVLQDNDILSIAGSLEQTAEFFEKIGVRSKKVRNSLIIGGGTIAHYLALDLLKIGFRVRIIEQRKERCEYLSEMLPGADIINGDGSDKNLLLEEGLTYADSMVALTGLDEENIFLALFAKKHSNAKLVAKVNKIAFNDVIDSFAIDSVVYPKYLTADYILQYVRACQNTIGSNVETLYNILDGRAEALEFSIREASAVTDVPLMDLDLKDNLLICCINRNGTILTPRGQNKIQVGDTVIVVTTNRGLQDIRDILK</sequence>
<dbReference type="PANTHER" id="PTHR43833">
    <property type="entry name" value="POTASSIUM CHANNEL PROTEIN 2-RELATED-RELATED"/>
    <property type="match status" value="1"/>
</dbReference>
<dbReference type="PRINTS" id="PR00335">
    <property type="entry name" value="KUPTAKETRKA"/>
</dbReference>
<dbReference type="Proteomes" id="UP001652395">
    <property type="component" value="Unassembled WGS sequence"/>
</dbReference>
<evidence type="ECO:0000313" key="10">
    <source>
        <dbReference type="Proteomes" id="UP001652395"/>
    </source>
</evidence>
<dbReference type="EMBL" id="JAOQJF010000005">
    <property type="protein sequence ID" value="MCU6799017.1"/>
    <property type="molecule type" value="Genomic_DNA"/>
</dbReference>
<keyword evidence="10" id="KW-1185">Reference proteome</keyword>
<evidence type="ECO:0000256" key="2">
    <source>
        <dbReference type="ARBA" id="ARBA00022448"/>
    </source>
</evidence>
<proteinExistence type="predicted"/>
<evidence type="ECO:0000256" key="3">
    <source>
        <dbReference type="ARBA" id="ARBA00022538"/>
    </source>
</evidence>
<dbReference type="Pfam" id="PF02080">
    <property type="entry name" value="TrkA_C"/>
    <property type="match status" value="2"/>
</dbReference>
<organism evidence="9 10">
    <name type="scientific">Alitiscatomonas aceti</name>
    <dbReference type="NCBI Taxonomy" id="2981724"/>
    <lineage>
        <taxon>Bacteria</taxon>
        <taxon>Bacillati</taxon>
        <taxon>Bacillota</taxon>
        <taxon>Clostridia</taxon>
        <taxon>Lachnospirales</taxon>
        <taxon>Lachnospiraceae</taxon>
        <taxon>Alitiscatomonas</taxon>
    </lineage>
</organism>
<protein>
    <recommendedName>
        <fullName evidence="1">Trk system potassium uptake protein TrkA</fullName>
    </recommendedName>
</protein>
<accession>A0ABT2UYT7</accession>
<dbReference type="PROSITE" id="PS51202">
    <property type="entry name" value="RCK_C"/>
    <property type="match status" value="2"/>
</dbReference>
<evidence type="ECO:0000259" key="7">
    <source>
        <dbReference type="PROSITE" id="PS51201"/>
    </source>
</evidence>
<feature type="domain" description="RCK N-terminal" evidence="7">
    <location>
        <begin position="1"/>
        <end position="120"/>
    </location>
</feature>
<evidence type="ECO:0000256" key="5">
    <source>
        <dbReference type="ARBA" id="ARBA00023027"/>
    </source>
</evidence>
<dbReference type="Pfam" id="PF02254">
    <property type="entry name" value="TrkA_N"/>
    <property type="match status" value="2"/>
</dbReference>
<evidence type="ECO:0000256" key="1">
    <source>
        <dbReference type="ARBA" id="ARBA00017378"/>
    </source>
</evidence>
<dbReference type="NCBIfam" id="NF007031">
    <property type="entry name" value="PRK09496.1-2"/>
    <property type="match status" value="1"/>
</dbReference>
<evidence type="ECO:0000256" key="4">
    <source>
        <dbReference type="ARBA" id="ARBA00022958"/>
    </source>
</evidence>
<dbReference type="RefSeq" id="WP_022273396.1">
    <property type="nucleotide sequence ID" value="NZ_JAOQJF010000005.1"/>
</dbReference>
<keyword evidence="6" id="KW-0406">Ion transport</keyword>
<dbReference type="NCBIfam" id="NF007041">
    <property type="entry name" value="PRK09496.3-4"/>
    <property type="match status" value="1"/>
</dbReference>
<dbReference type="NCBIfam" id="NF007039">
    <property type="entry name" value="PRK09496.3-2"/>
    <property type="match status" value="1"/>
</dbReference>
<dbReference type="InterPro" id="IPR050721">
    <property type="entry name" value="Trk_Ktr_HKT_K-transport"/>
</dbReference>
<dbReference type="Gene3D" id="3.40.50.720">
    <property type="entry name" value="NAD(P)-binding Rossmann-like Domain"/>
    <property type="match status" value="2"/>
</dbReference>
<gene>
    <name evidence="9" type="primary">trkA</name>
    <name evidence="9" type="ORF">OCV69_03565</name>
</gene>
<dbReference type="InterPro" id="IPR003148">
    <property type="entry name" value="RCK_N"/>
</dbReference>
<feature type="domain" description="RCK C-terminal" evidence="8">
    <location>
        <begin position="140"/>
        <end position="224"/>
    </location>
</feature>
<dbReference type="PANTHER" id="PTHR43833:SF5">
    <property type="entry name" value="TRK SYSTEM POTASSIUM UPTAKE PROTEIN TRKA"/>
    <property type="match status" value="1"/>
</dbReference>
<evidence type="ECO:0000259" key="8">
    <source>
        <dbReference type="PROSITE" id="PS51202"/>
    </source>
</evidence>
<keyword evidence="3" id="KW-0633">Potassium transport</keyword>
<dbReference type="PROSITE" id="PS51201">
    <property type="entry name" value="RCK_N"/>
    <property type="match status" value="2"/>
</dbReference>
<dbReference type="NCBIfam" id="NF007033">
    <property type="entry name" value="PRK09496.1-5"/>
    <property type="match status" value="1"/>
</dbReference>
<keyword evidence="5" id="KW-0520">NAD</keyword>
<evidence type="ECO:0000313" key="9">
    <source>
        <dbReference type="EMBL" id="MCU6799017.1"/>
    </source>
</evidence>
<name>A0ABT2UYT7_9FIRM</name>
<reference evidence="9 10" key="1">
    <citation type="journal article" date="2021" name="ISME Commun">
        <title>Automated analysis of genomic sequences facilitates high-throughput and comprehensive description of bacteria.</title>
        <authorList>
            <person name="Hitch T.C.A."/>
        </authorList>
    </citation>
    <scope>NUCLEOTIDE SEQUENCE [LARGE SCALE GENOMIC DNA]</scope>
    <source>
        <strain evidence="10">f_CCE</strain>
    </source>
</reference>
<dbReference type="SUPFAM" id="SSF116726">
    <property type="entry name" value="TrkA C-terminal domain-like"/>
    <property type="match status" value="2"/>
</dbReference>
<evidence type="ECO:0000256" key="6">
    <source>
        <dbReference type="ARBA" id="ARBA00023065"/>
    </source>
</evidence>
<feature type="domain" description="RCK N-terminal" evidence="7">
    <location>
        <begin position="228"/>
        <end position="345"/>
    </location>
</feature>
<dbReference type="InterPro" id="IPR036291">
    <property type="entry name" value="NAD(P)-bd_dom_sf"/>
</dbReference>
<dbReference type="InterPro" id="IPR006037">
    <property type="entry name" value="RCK_C"/>
</dbReference>
<dbReference type="InterPro" id="IPR006036">
    <property type="entry name" value="K_uptake_TrkA"/>
</dbReference>
<keyword evidence="2" id="KW-0813">Transport</keyword>
<comment type="caution">
    <text evidence="9">The sequence shown here is derived from an EMBL/GenBank/DDBJ whole genome shotgun (WGS) entry which is preliminary data.</text>
</comment>
<dbReference type="SUPFAM" id="SSF51735">
    <property type="entry name" value="NAD(P)-binding Rossmann-fold domains"/>
    <property type="match status" value="2"/>
</dbReference>
<keyword evidence="4" id="KW-0630">Potassium</keyword>